<feature type="region of interest" description="Disordered" evidence="1">
    <location>
        <begin position="430"/>
        <end position="451"/>
    </location>
</feature>
<sequence>MAHKRPRAAFEADLQAHQSPFVFYGTPLPPLDPDTRDDGSYVPVWKQTVTDERGRKRLHGAFTGGFSAGYFNTVGSKEGWTPSTFVSSRTNRHKDQAKPAEQRPEDYMDDEDLADAAEAEKLQTNAAFSGLGSTNDELSSRDIFTGLGKADGDTMGVKLLQRMGWRQGQGIGSKVRRKARLDETTGADAVTHLFAPDNSRIITFTRKSNHKGLGYQGEGRLESSESTPKPTRLLIEPTHHDPLAGPKSRKQKQKSAPKKSGFGVGILNDTGSDDEDPYEMGPKISYNRVIGSDKKSKKSEVVRPTAKSANPLVTGRPVFVSKFASKRVTSSTKRTCHDGRLPLTGFILATEQLSLQEAPAFAPPKIPPEWKSSRQQSTVEASQPAYQSVTDAAKASSLDPKARAALLGEAALPGKSVFDYLKPEARDRLASASGKTNLPQARGEAPPEGFRKDAATTQKDLWSLVPELPKDIAAATLAKGAGGWMPYADDEGKRARYVRFLELRARTSGRMPERKPGTTVSDWAKELQEFVHAAKVFKPITGLMASRFTSSSSTIQPSSSSNGGGDKLLHTPAPKPQDPAEEAAKLGMYGPMTRTVQQFFPTRLLCKRFNVKPPAHVQPDPSTAHGDQGASSSASRTQEPVSKASIDEIMKDAALHNPNLGLLPGDGAEISRTTPFKEAVMDVERNEALEGEKAGDAVFKAIFGSDDEDDED</sequence>
<dbReference type="Proteomes" id="UP000504636">
    <property type="component" value="Unplaced"/>
</dbReference>
<accession>A0A6A6Y8N8</accession>
<reference evidence="5" key="2">
    <citation type="submission" date="2020-04" db="EMBL/GenBank/DDBJ databases">
        <authorList>
            <consortium name="NCBI Genome Project"/>
        </authorList>
    </citation>
    <scope>NUCLEOTIDE SEQUENCE</scope>
    <source>
        <strain evidence="5">CBS 304.34</strain>
    </source>
</reference>
<dbReference type="Pfam" id="PF26093">
    <property type="entry name" value="HTH_TGH"/>
    <property type="match status" value="1"/>
</dbReference>
<dbReference type="InterPro" id="IPR000467">
    <property type="entry name" value="G_patch_dom"/>
</dbReference>
<dbReference type="Pfam" id="PF07713">
    <property type="entry name" value="DUF1604"/>
    <property type="match status" value="1"/>
</dbReference>
<feature type="compositionally biased region" description="Basic and acidic residues" evidence="1">
    <location>
        <begin position="93"/>
        <end position="106"/>
    </location>
</feature>
<feature type="region of interest" description="Disordered" evidence="1">
    <location>
        <begin position="212"/>
        <end position="280"/>
    </location>
</feature>
<evidence type="ECO:0000313" key="4">
    <source>
        <dbReference type="Proteomes" id="UP000504636"/>
    </source>
</evidence>
<gene>
    <name evidence="3 5" type="ORF">BDZ99DRAFT_575151</name>
</gene>
<evidence type="ECO:0000259" key="2">
    <source>
        <dbReference type="PROSITE" id="PS50174"/>
    </source>
</evidence>
<dbReference type="EMBL" id="MU003711">
    <property type="protein sequence ID" value="KAF2804979.1"/>
    <property type="molecule type" value="Genomic_DNA"/>
</dbReference>
<dbReference type="Pfam" id="PF01585">
    <property type="entry name" value="G-patch"/>
    <property type="match status" value="1"/>
</dbReference>
<name>A0A6A6Y8N8_9PEZI</name>
<dbReference type="PANTHER" id="PTHR13384">
    <property type="entry name" value="G PATCH DOMAIN-CONTAINING PROTEIN 1"/>
    <property type="match status" value="1"/>
</dbReference>
<feature type="compositionally biased region" description="Basic residues" evidence="1">
    <location>
        <begin position="247"/>
        <end position="257"/>
    </location>
</feature>
<dbReference type="RefSeq" id="XP_033571943.1">
    <property type="nucleotide sequence ID" value="XM_033728439.1"/>
</dbReference>
<feature type="domain" description="G-patch" evidence="2">
    <location>
        <begin position="152"/>
        <end position="218"/>
    </location>
</feature>
<proteinExistence type="predicted"/>
<dbReference type="PANTHER" id="PTHR13384:SF19">
    <property type="entry name" value="G PATCH DOMAIN-CONTAINING PROTEIN 1"/>
    <property type="match status" value="1"/>
</dbReference>
<organism evidence="3">
    <name type="scientific">Mytilinidion resinicola</name>
    <dbReference type="NCBI Taxonomy" id="574789"/>
    <lineage>
        <taxon>Eukaryota</taxon>
        <taxon>Fungi</taxon>
        <taxon>Dikarya</taxon>
        <taxon>Ascomycota</taxon>
        <taxon>Pezizomycotina</taxon>
        <taxon>Dothideomycetes</taxon>
        <taxon>Pleosporomycetidae</taxon>
        <taxon>Mytilinidiales</taxon>
        <taxon>Mytilinidiaceae</taxon>
        <taxon>Mytilinidion</taxon>
    </lineage>
</organism>
<dbReference type="InterPro" id="IPR011666">
    <property type="entry name" value="DUF1604"/>
</dbReference>
<dbReference type="GO" id="GO:0005634">
    <property type="term" value="C:nucleus"/>
    <property type="evidence" value="ECO:0007669"/>
    <property type="project" value="TreeGrafter"/>
</dbReference>
<dbReference type="GeneID" id="54469332"/>
<reference evidence="5" key="3">
    <citation type="submission" date="2025-04" db="UniProtKB">
        <authorList>
            <consortium name="RefSeq"/>
        </authorList>
    </citation>
    <scope>IDENTIFICATION</scope>
    <source>
        <strain evidence="5">CBS 304.34</strain>
    </source>
</reference>
<evidence type="ECO:0000313" key="5">
    <source>
        <dbReference type="RefSeq" id="XP_033571943.1"/>
    </source>
</evidence>
<dbReference type="OrthoDB" id="20507at2759"/>
<keyword evidence="4" id="KW-1185">Reference proteome</keyword>
<feature type="compositionally biased region" description="Polar residues" evidence="1">
    <location>
        <begin position="629"/>
        <end position="640"/>
    </location>
</feature>
<dbReference type="GO" id="GO:0006397">
    <property type="term" value="P:mRNA processing"/>
    <property type="evidence" value="ECO:0007669"/>
    <property type="project" value="InterPro"/>
</dbReference>
<feature type="region of interest" description="Disordered" evidence="1">
    <location>
        <begin position="83"/>
        <end position="107"/>
    </location>
</feature>
<evidence type="ECO:0000313" key="3">
    <source>
        <dbReference type="EMBL" id="KAF2804979.1"/>
    </source>
</evidence>
<feature type="region of interest" description="Disordered" evidence="1">
    <location>
        <begin position="612"/>
        <end position="643"/>
    </location>
</feature>
<feature type="region of interest" description="Disordered" evidence="1">
    <location>
        <begin position="549"/>
        <end position="580"/>
    </location>
</feature>
<reference evidence="3 5" key="1">
    <citation type="journal article" date="2020" name="Stud. Mycol.">
        <title>101 Dothideomycetes genomes: a test case for predicting lifestyles and emergence of pathogens.</title>
        <authorList>
            <person name="Haridas S."/>
            <person name="Albert R."/>
            <person name="Binder M."/>
            <person name="Bloem J."/>
            <person name="Labutti K."/>
            <person name="Salamov A."/>
            <person name="Andreopoulos B."/>
            <person name="Baker S."/>
            <person name="Barry K."/>
            <person name="Bills G."/>
            <person name="Bluhm B."/>
            <person name="Cannon C."/>
            <person name="Castanera R."/>
            <person name="Culley D."/>
            <person name="Daum C."/>
            <person name="Ezra D."/>
            <person name="Gonzalez J."/>
            <person name="Henrissat B."/>
            <person name="Kuo A."/>
            <person name="Liang C."/>
            <person name="Lipzen A."/>
            <person name="Lutzoni F."/>
            <person name="Magnuson J."/>
            <person name="Mondo S."/>
            <person name="Nolan M."/>
            <person name="Ohm R."/>
            <person name="Pangilinan J."/>
            <person name="Park H.-J."/>
            <person name="Ramirez L."/>
            <person name="Alfaro M."/>
            <person name="Sun H."/>
            <person name="Tritt A."/>
            <person name="Yoshinaga Y."/>
            <person name="Zwiers L.-H."/>
            <person name="Turgeon B."/>
            <person name="Goodwin S."/>
            <person name="Spatafora J."/>
            <person name="Crous P."/>
            <person name="Grigoriev I."/>
        </authorList>
    </citation>
    <scope>NUCLEOTIDE SEQUENCE</scope>
    <source>
        <strain evidence="3 5">CBS 304.34</strain>
    </source>
</reference>
<dbReference type="GO" id="GO:0003723">
    <property type="term" value="F:RNA binding"/>
    <property type="evidence" value="ECO:0007669"/>
    <property type="project" value="TreeGrafter"/>
</dbReference>
<evidence type="ECO:0000256" key="1">
    <source>
        <dbReference type="SAM" id="MobiDB-lite"/>
    </source>
</evidence>
<feature type="compositionally biased region" description="Low complexity" evidence="1">
    <location>
        <begin position="549"/>
        <end position="561"/>
    </location>
</feature>
<protein>
    <submittedName>
        <fullName evidence="3 5">DUF1604-domain-containing protein</fullName>
    </submittedName>
</protein>
<dbReference type="PROSITE" id="PS50174">
    <property type="entry name" value="G_PATCH"/>
    <property type="match status" value="1"/>
</dbReference>
<dbReference type="AlphaFoldDB" id="A0A6A6Y8N8"/>